<proteinExistence type="predicted"/>
<name>A0A4U9VKN0_SERFO</name>
<dbReference type="AlphaFoldDB" id="A0A4U9VKN0"/>
<accession>A0A4U9VKN0</accession>
<reference evidence="2" key="1">
    <citation type="submission" date="2019-05" db="EMBL/GenBank/DDBJ databases">
        <authorList>
            <consortium name="Pathogen Informatics"/>
        </authorList>
    </citation>
    <scope>NUCLEOTIDE SEQUENCE [LARGE SCALE GENOMIC DNA]</scope>
    <source>
        <strain evidence="2">NCTC12965</strain>
    </source>
</reference>
<organism evidence="2">
    <name type="scientific">Serratia fonticola</name>
    <dbReference type="NCBI Taxonomy" id="47917"/>
    <lineage>
        <taxon>Bacteria</taxon>
        <taxon>Pseudomonadati</taxon>
        <taxon>Pseudomonadota</taxon>
        <taxon>Gammaproteobacteria</taxon>
        <taxon>Enterobacterales</taxon>
        <taxon>Yersiniaceae</taxon>
        <taxon>Serratia</taxon>
    </lineage>
</organism>
<keyword evidence="1" id="KW-1133">Transmembrane helix</keyword>
<feature type="transmembrane region" description="Helical" evidence="1">
    <location>
        <begin position="20"/>
        <end position="44"/>
    </location>
</feature>
<evidence type="ECO:0000256" key="1">
    <source>
        <dbReference type="SAM" id="Phobius"/>
    </source>
</evidence>
<dbReference type="EMBL" id="CABEEZ010000117">
    <property type="protein sequence ID" value="VTR47695.1"/>
    <property type="molecule type" value="Genomic_DNA"/>
</dbReference>
<evidence type="ECO:0000313" key="2">
    <source>
        <dbReference type="EMBL" id="VTR47695.1"/>
    </source>
</evidence>
<gene>
    <name evidence="2" type="ORF">NCTC12965_05553</name>
</gene>
<keyword evidence="1" id="KW-0812">Transmembrane</keyword>
<sequence>MTRCHCFGAPTFQLNSQENIILDASTINSLFIIGAVLVGASILLSSFSSRLGIPILVIFSGDRHAGRC</sequence>
<protein>
    <submittedName>
        <fullName evidence="2">Potassium/proton antiporter</fullName>
    </submittedName>
</protein>
<keyword evidence="1" id="KW-0472">Membrane</keyword>